<feature type="binding site" evidence="8">
    <location>
        <position position="46"/>
    </location>
    <ligand>
        <name>Zn(2+)</name>
        <dbReference type="ChEBI" id="CHEBI:29105"/>
        <note>catalytic</note>
    </ligand>
</feature>
<dbReference type="Gene3D" id="3.40.140.10">
    <property type="entry name" value="Cytidine Deaminase, domain 2"/>
    <property type="match status" value="1"/>
</dbReference>
<dbReference type="EC" id="3.5.4.33" evidence="8"/>
<dbReference type="SUPFAM" id="SSF53927">
    <property type="entry name" value="Cytidine deaminase-like"/>
    <property type="match status" value="1"/>
</dbReference>
<comment type="cofactor">
    <cofactor evidence="8">
        <name>Zn(2+)</name>
        <dbReference type="ChEBI" id="CHEBI:29105"/>
    </cofactor>
    <text evidence="8">Binds 1 zinc ion per subunit.</text>
</comment>
<dbReference type="GO" id="GO:0052717">
    <property type="term" value="F:tRNA-specific adenosine-34 deaminase activity"/>
    <property type="evidence" value="ECO:0007669"/>
    <property type="project" value="UniProtKB-UniRule"/>
</dbReference>
<evidence type="ECO:0000256" key="5">
    <source>
        <dbReference type="ARBA" id="ARBA00022801"/>
    </source>
</evidence>
<feature type="binding site" evidence="8">
    <location>
        <position position="79"/>
    </location>
    <ligand>
        <name>Zn(2+)</name>
        <dbReference type="ChEBI" id="CHEBI:29105"/>
        <note>catalytic</note>
    </ligand>
</feature>
<gene>
    <name evidence="8" type="primary">tadA</name>
    <name evidence="10" type="ORF">NATSA_13625</name>
</gene>
<dbReference type="InterPro" id="IPR016192">
    <property type="entry name" value="APOBEC/CMP_deaminase_Zn-bd"/>
</dbReference>
<dbReference type="GO" id="GO:0008270">
    <property type="term" value="F:zinc ion binding"/>
    <property type="evidence" value="ECO:0007669"/>
    <property type="project" value="UniProtKB-UniRule"/>
</dbReference>
<dbReference type="FunFam" id="3.40.140.10:FF:000005">
    <property type="entry name" value="tRNA-specific adenosine deaminase"/>
    <property type="match status" value="1"/>
</dbReference>
<evidence type="ECO:0000256" key="6">
    <source>
        <dbReference type="ARBA" id="ARBA00022833"/>
    </source>
</evidence>
<dbReference type="PROSITE" id="PS51747">
    <property type="entry name" value="CYT_DCMP_DEAMINASES_2"/>
    <property type="match status" value="1"/>
</dbReference>
<evidence type="ECO:0000256" key="4">
    <source>
        <dbReference type="ARBA" id="ARBA00022723"/>
    </source>
</evidence>
<sequence>MNQAFHEAQKAADAGDIPVGAVIVHENRIVARGHNQVELLNDPTAHAEMIALSAAFEYFNEKYLSECCMYVTLEPCAMCAGALVWSKIGHVIFGAQDAQAGACGSLFNIASNDHLNHRVKLVQGVMEQECEALLHAFFSDRRDKKSKK</sequence>
<comment type="function">
    <text evidence="8">Catalyzes the deamination of adenosine to inosine at the wobble position 34 of tRNA(Arg2).</text>
</comment>
<feature type="domain" description="CMP/dCMP-type deaminase" evidence="9">
    <location>
        <begin position="1"/>
        <end position="105"/>
    </location>
</feature>
<dbReference type="InterPro" id="IPR028883">
    <property type="entry name" value="tRNA_aden_deaminase"/>
</dbReference>
<keyword evidence="11" id="KW-1185">Reference proteome</keyword>
<dbReference type="Proteomes" id="UP000673975">
    <property type="component" value="Unassembled WGS sequence"/>
</dbReference>
<proteinExistence type="inferred from homology"/>
<dbReference type="GO" id="GO:0002100">
    <property type="term" value="P:tRNA wobble adenosine to inosine editing"/>
    <property type="evidence" value="ECO:0007669"/>
    <property type="project" value="UniProtKB-UniRule"/>
</dbReference>
<keyword evidence="6 8" id="KW-0862">Zinc</keyword>
<comment type="caution">
    <text evidence="10">The sequence shown here is derived from an EMBL/GenBank/DDBJ whole genome shotgun (WGS) entry which is preliminary data.</text>
</comment>
<dbReference type="InterPro" id="IPR016193">
    <property type="entry name" value="Cytidine_deaminase-like"/>
</dbReference>
<keyword evidence="3 8" id="KW-0819">tRNA processing</keyword>
<evidence type="ECO:0000256" key="8">
    <source>
        <dbReference type="HAMAP-Rule" id="MF_00972"/>
    </source>
</evidence>
<evidence type="ECO:0000313" key="11">
    <source>
        <dbReference type="Proteomes" id="UP000673975"/>
    </source>
</evidence>
<dbReference type="AlphaFoldDB" id="A0A8J7UWI6"/>
<evidence type="ECO:0000313" key="10">
    <source>
        <dbReference type="EMBL" id="MBP3193711.1"/>
    </source>
</evidence>
<evidence type="ECO:0000256" key="7">
    <source>
        <dbReference type="ARBA" id="ARBA00048045"/>
    </source>
</evidence>
<organism evidence="10 11">
    <name type="scientific">Natronogracilivirga saccharolytica</name>
    <dbReference type="NCBI Taxonomy" id="2812953"/>
    <lineage>
        <taxon>Bacteria</taxon>
        <taxon>Pseudomonadati</taxon>
        <taxon>Balneolota</taxon>
        <taxon>Balneolia</taxon>
        <taxon>Balneolales</taxon>
        <taxon>Cyclonatronaceae</taxon>
        <taxon>Natronogracilivirga</taxon>
    </lineage>
</organism>
<dbReference type="CDD" id="cd01285">
    <property type="entry name" value="nucleoside_deaminase"/>
    <property type="match status" value="1"/>
</dbReference>
<accession>A0A8J7UWI6</accession>
<dbReference type="NCBIfam" id="NF008113">
    <property type="entry name" value="PRK10860.1"/>
    <property type="match status" value="1"/>
</dbReference>
<reference evidence="10" key="1">
    <citation type="submission" date="2021-02" db="EMBL/GenBank/DDBJ databases">
        <title>Natronogracilivirga saccharolytica gen. nov. sp. nov. a new anaerobic, haloalkiliphilic carbohydrate-fermenting bacterium from soda lake and proposing of Cyclonatronumiaceae fam. nov. in the phylum Balneolaeota.</title>
        <authorList>
            <person name="Zhilina T.N."/>
            <person name="Sorokin D.Y."/>
            <person name="Zavarzina D.G."/>
            <person name="Toshchakov S.V."/>
            <person name="Kublanov I.V."/>
        </authorList>
    </citation>
    <scope>NUCLEOTIDE SEQUENCE</scope>
    <source>
        <strain evidence="10">Z-1702</strain>
    </source>
</reference>
<evidence type="ECO:0000259" key="9">
    <source>
        <dbReference type="PROSITE" id="PS51747"/>
    </source>
</evidence>
<name>A0A8J7UWI6_9BACT</name>
<keyword evidence="5 8" id="KW-0378">Hydrolase</keyword>
<dbReference type="PANTHER" id="PTHR11079:SF202">
    <property type="entry name" value="TRNA-SPECIFIC ADENOSINE DEAMINASE"/>
    <property type="match status" value="1"/>
</dbReference>
<evidence type="ECO:0000256" key="1">
    <source>
        <dbReference type="ARBA" id="ARBA00010669"/>
    </source>
</evidence>
<dbReference type="PANTHER" id="PTHR11079">
    <property type="entry name" value="CYTOSINE DEAMINASE FAMILY MEMBER"/>
    <property type="match status" value="1"/>
</dbReference>
<feature type="active site" description="Proton donor" evidence="8">
    <location>
        <position position="48"/>
    </location>
</feature>
<dbReference type="EMBL" id="JAFIDN010000013">
    <property type="protein sequence ID" value="MBP3193711.1"/>
    <property type="molecule type" value="Genomic_DNA"/>
</dbReference>
<evidence type="ECO:0000256" key="3">
    <source>
        <dbReference type="ARBA" id="ARBA00022694"/>
    </source>
</evidence>
<dbReference type="HAMAP" id="MF_00972">
    <property type="entry name" value="tRNA_aden_deaminase"/>
    <property type="match status" value="1"/>
</dbReference>
<protein>
    <recommendedName>
        <fullName evidence="8">tRNA-specific adenosine deaminase</fullName>
        <ecNumber evidence="8">3.5.4.33</ecNumber>
    </recommendedName>
</protein>
<dbReference type="Pfam" id="PF00383">
    <property type="entry name" value="dCMP_cyt_deam_1"/>
    <property type="match status" value="1"/>
</dbReference>
<comment type="catalytic activity">
    <reaction evidence="7 8">
        <text>adenosine(34) in tRNA + H2O + H(+) = inosine(34) in tRNA + NH4(+)</text>
        <dbReference type="Rhea" id="RHEA:43168"/>
        <dbReference type="Rhea" id="RHEA-COMP:10373"/>
        <dbReference type="Rhea" id="RHEA-COMP:10374"/>
        <dbReference type="ChEBI" id="CHEBI:15377"/>
        <dbReference type="ChEBI" id="CHEBI:15378"/>
        <dbReference type="ChEBI" id="CHEBI:28938"/>
        <dbReference type="ChEBI" id="CHEBI:74411"/>
        <dbReference type="ChEBI" id="CHEBI:82852"/>
        <dbReference type="EC" id="3.5.4.33"/>
    </reaction>
</comment>
<comment type="subunit">
    <text evidence="2 8">Homodimer.</text>
</comment>
<feature type="binding site" evidence="8">
    <location>
        <position position="76"/>
    </location>
    <ligand>
        <name>Zn(2+)</name>
        <dbReference type="ChEBI" id="CHEBI:29105"/>
        <note>catalytic</note>
    </ligand>
</feature>
<comment type="similarity">
    <text evidence="1">Belongs to the cytidine and deoxycytidylate deaminase family. ADAT2 subfamily.</text>
</comment>
<dbReference type="InterPro" id="IPR002125">
    <property type="entry name" value="CMP_dCMP_dom"/>
</dbReference>
<dbReference type="PROSITE" id="PS00903">
    <property type="entry name" value="CYT_DCMP_DEAMINASES_1"/>
    <property type="match status" value="1"/>
</dbReference>
<evidence type="ECO:0000256" key="2">
    <source>
        <dbReference type="ARBA" id="ARBA00011738"/>
    </source>
</evidence>
<keyword evidence="4 8" id="KW-0479">Metal-binding</keyword>